<comment type="subunit">
    <text evidence="2 5">Homopentamer.</text>
</comment>
<name>A0A5B7YF00_9ALTE</name>
<comment type="subcellular location">
    <subcellularLocation>
        <location evidence="5">Secreted</location>
    </subcellularLocation>
    <subcellularLocation>
        <location evidence="5">Bacterial flagellum</location>
    </subcellularLocation>
</comment>
<evidence type="ECO:0000313" key="9">
    <source>
        <dbReference type="Proteomes" id="UP000304912"/>
    </source>
</evidence>
<organism evidence="8 9">
    <name type="scientific">Salinimonas iocasae</name>
    <dbReference type="NCBI Taxonomy" id="2572577"/>
    <lineage>
        <taxon>Bacteria</taxon>
        <taxon>Pseudomonadati</taxon>
        <taxon>Pseudomonadota</taxon>
        <taxon>Gammaproteobacteria</taxon>
        <taxon>Alteromonadales</taxon>
        <taxon>Alteromonadaceae</taxon>
        <taxon>Alteromonas/Salinimonas group</taxon>
        <taxon>Salinimonas</taxon>
    </lineage>
</organism>
<feature type="domain" description="Flagellar hook-associated protein 2 N-terminal" evidence="6">
    <location>
        <begin position="11"/>
        <end position="114"/>
    </location>
</feature>
<dbReference type="Proteomes" id="UP000304912">
    <property type="component" value="Chromosome"/>
</dbReference>
<evidence type="ECO:0000256" key="3">
    <source>
        <dbReference type="ARBA" id="ARBA00023054"/>
    </source>
</evidence>
<keyword evidence="3" id="KW-0175">Coiled coil</keyword>
<accession>A0A5B7YF00</accession>
<dbReference type="Pfam" id="PF07196">
    <property type="entry name" value="Flagellin_IN"/>
    <property type="match status" value="1"/>
</dbReference>
<feature type="domain" description="Flagellar hook-associated protein 2 C-terminal" evidence="7">
    <location>
        <begin position="235"/>
        <end position="453"/>
    </location>
</feature>
<keyword evidence="9" id="KW-1185">Reference proteome</keyword>
<dbReference type="PANTHER" id="PTHR30288:SF0">
    <property type="entry name" value="FLAGELLAR HOOK-ASSOCIATED PROTEIN 2"/>
    <property type="match status" value="1"/>
</dbReference>
<gene>
    <name evidence="8" type="ORF">FBQ74_12695</name>
</gene>
<dbReference type="GO" id="GO:0005576">
    <property type="term" value="C:extracellular region"/>
    <property type="evidence" value="ECO:0007669"/>
    <property type="project" value="UniProtKB-SubCell"/>
</dbReference>
<evidence type="ECO:0000256" key="5">
    <source>
        <dbReference type="RuleBase" id="RU362066"/>
    </source>
</evidence>
<dbReference type="GO" id="GO:0009424">
    <property type="term" value="C:bacterial-type flagellum hook"/>
    <property type="evidence" value="ECO:0007669"/>
    <property type="project" value="UniProtKB-UniRule"/>
</dbReference>
<dbReference type="InterPro" id="IPR010810">
    <property type="entry name" value="Flagellin_hook_IN_motif"/>
</dbReference>
<evidence type="ECO:0000259" key="6">
    <source>
        <dbReference type="Pfam" id="PF02465"/>
    </source>
</evidence>
<evidence type="ECO:0000256" key="2">
    <source>
        <dbReference type="ARBA" id="ARBA00011255"/>
    </source>
</evidence>
<dbReference type="InterPro" id="IPR010809">
    <property type="entry name" value="FliD_C"/>
</dbReference>
<evidence type="ECO:0000259" key="7">
    <source>
        <dbReference type="Pfam" id="PF07195"/>
    </source>
</evidence>
<dbReference type="InterPro" id="IPR040026">
    <property type="entry name" value="FliD"/>
</dbReference>
<evidence type="ECO:0000313" key="8">
    <source>
        <dbReference type="EMBL" id="QCZ94277.1"/>
    </source>
</evidence>
<dbReference type="KEGG" id="salk:FBQ74_12695"/>
<comment type="similarity">
    <text evidence="1 5">Belongs to the FliD family.</text>
</comment>
<evidence type="ECO:0000256" key="4">
    <source>
        <dbReference type="ARBA" id="ARBA00023143"/>
    </source>
</evidence>
<proteinExistence type="inferred from homology"/>
<evidence type="ECO:0000256" key="1">
    <source>
        <dbReference type="ARBA" id="ARBA00009764"/>
    </source>
</evidence>
<keyword evidence="8" id="KW-0282">Flagellum</keyword>
<dbReference type="GO" id="GO:0009421">
    <property type="term" value="C:bacterial-type flagellum filament cap"/>
    <property type="evidence" value="ECO:0007669"/>
    <property type="project" value="InterPro"/>
</dbReference>
<comment type="function">
    <text evidence="5">Required for morphogenesis and for the elongation of the flagellar filament by facilitating polymerization of the flagellin monomers at the tip of growing filament. Forms a capping structure, which prevents flagellin subunits (transported through the central channel of the flagellum) from leaking out without polymerization at the distal end.</text>
</comment>
<dbReference type="Pfam" id="PF02465">
    <property type="entry name" value="FliD_N"/>
    <property type="match status" value="1"/>
</dbReference>
<dbReference type="GO" id="GO:0071973">
    <property type="term" value="P:bacterial-type flagellum-dependent cell motility"/>
    <property type="evidence" value="ECO:0007669"/>
    <property type="project" value="TreeGrafter"/>
</dbReference>
<dbReference type="Pfam" id="PF07195">
    <property type="entry name" value="FliD_C"/>
    <property type="match status" value="1"/>
</dbReference>
<dbReference type="EMBL" id="CP039852">
    <property type="protein sequence ID" value="QCZ94277.1"/>
    <property type="molecule type" value="Genomic_DNA"/>
</dbReference>
<keyword evidence="4 5" id="KW-0975">Bacterial flagellum</keyword>
<sequence length="473" mass="49992">MATITNAGVGSGIDLESIISSTLQATNQPKLQKFAKRESELSVELTGIGGIKSVMSKLQDIFEELSDPDKFNQRAATVRQPDTSGSLGDLVSVKADETATTGSFDISVLQLAQGSRAQTDTSNPANTFTSADEVVATSASTLTFSAGTNSFDIDIDAGATLEDIRQAINDASGSFGVSANIINTGSESLLVIESSEAGSGNDLVITNNNSELDRLSTVANGGGAGGLAIAPENVAQDAIIEVDGIQITNDGNVFSDAVQGLTITAKRPSENGEIANADIAFDREGVTEKIDSFVNAFNNTIDMINQQSASVKAPLFGDATVRAIKDQLTNALTTQISDAGDFQTIFDIGLSLNQNGKLEKDNVVRSVNEALDSGFSDVGKLFTNAGGLAETFGNILDSYVDSGGILKQRQDYLNIQKDDLEDDRSDHQYRMQQLETSLRNKYASLDTLIASMRSAGSYLMGQLDSLPGFVREK</sequence>
<dbReference type="OrthoDB" id="9810816at2"/>
<dbReference type="AlphaFoldDB" id="A0A5B7YF00"/>
<dbReference type="GO" id="GO:0007155">
    <property type="term" value="P:cell adhesion"/>
    <property type="evidence" value="ECO:0007669"/>
    <property type="project" value="InterPro"/>
</dbReference>
<dbReference type="RefSeq" id="WP_139757017.1">
    <property type="nucleotide sequence ID" value="NZ_CP039852.1"/>
</dbReference>
<keyword evidence="5" id="KW-0964">Secreted</keyword>
<reference evidence="8 9" key="1">
    <citation type="submission" date="2019-04" db="EMBL/GenBank/DDBJ databases">
        <title>Salinimonas iocasae sp. nov., a halophilic bacterium isolated from the outer tube casing of tubeworms in Okinawa Trough.</title>
        <authorList>
            <person name="Zhang H."/>
            <person name="Wang H."/>
            <person name="Li C."/>
        </authorList>
    </citation>
    <scope>NUCLEOTIDE SEQUENCE [LARGE SCALE GENOMIC DNA]</scope>
    <source>
        <strain evidence="8 9">KX18D6</strain>
    </source>
</reference>
<keyword evidence="8" id="KW-0969">Cilium</keyword>
<protein>
    <recommendedName>
        <fullName evidence="5">Flagellar hook-associated protein 2</fullName>
        <shortName evidence="5">HAP2</shortName>
    </recommendedName>
    <alternativeName>
        <fullName evidence="5">Flagellar cap protein</fullName>
    </alternativeName>
</protein>
<keyword evidence="8" id="KW-0966">Cell projection</keyword>
<dbReference type="InterPro" id="IPR003481">
    <property type="entry name" value="FliD_N"/>
</dbReference>
<dbReference type="PANTHER" id="PTHR30288">
    <property type="entry name" value="FLAGELLAR CAP/ASSEMBLY PROTEIN FLID"/>
    <property type="match status" value="1"/>
</dbReference>